<proteinExistence type="predicted"/>
<name>A0A5N6QKI4_9ROSI</name>
<dbReference type="OrthoDB" id="1928091at2759"/>
<protein>
    <submittedName>
        <fullName evidence="2">Uncharacterized protein</fullName>
    </submittedName>
</protein>
<feature type="region of interest" description="Disordered" evidence="1">
    <location>
        <begin position="42"/>
        <end position="73"/>
    </location>
</feature>
<sequence>MSTNCIAGCLDAEAPVKVISFAKLLQWAEADAEFLKRVSMKEKTETQTGRSLFDSQSSTPVDHESYASSPSPRQRYLRSYTFLRKKETVADKTKKWFKETTTKRRSDTGSCSFLEGVFRFLFACVVKVDVHEH</sequence>
<feature type="compositionally biased region" description="Polar residues" evidence="1">
    <location>
        <begin position="46"/>
        <end position="72"/>
    </location>
</feature>
<dbReference type="PANTHER" id="PTHR35304:SF3">
    <property type="entry name" value="CATHEPSIN PROPEPTIDE INHIBITOR DOMAIN-CONTAINING PROTEIN"/>
    <property type="match status" value="1"/>
</dbReference>
<dbReference type="PANTHER" id="PTHR35304">
    <property type="entry name" value="OS05G0120300 PROTEIN-RELATED"/>
    <property type="match status" value="1"/>
</dbReference>
<evidence type="ECO:0000256" key="1">
    <source>
        <dbReference type="SAM" id="MobiDB-lite"/>
    </source>
</evidence>
<accession>A0A5N6QKI4</accession>
<dbReference type="Proteomes" id="UP000327013">
    <property type="component" value="Chromosome 1"/>
</dbReference>
<organism evidence="2 3">
    <name type="scientific">Carpinus fangiana</name>
    <dbReference type="NCBI Taxonomy" id="176857"/>
    <lineage>
        <taxon>Eukaryota</taxon>
        <taxon>Viridiplantae</taxon>
        <taxon>Streptophyta</taxon>
        <taxon>Embryophyta</taxon>
        <taxon>Tracheophyta</taxon>
        <taxon>Spermatophyta</taxon>
        <taxon>Magnoliopsida</taxon>
        <taxon>eudicotyledons</taxon>
        <taxon>Gunneridae</taxon>
        <taxon>Pentapetalae</taxon>
        <taxon>rosids</taxon>
        <taxon>fabids</taxon>
        <taxon>Fagales</taxon>
        <taxon>Betulaceae</taxon>
        <taxon>Carpinus</taxon>
    </lineage>
</organism>
<dbReference type="AlphaFoldDB" id="A0A5N6QKI4"/>
<evidence type="ECO:0000313" key="3">
    <source>
        <dbReference type="Proteomes" id="UP000327013"/>
    </source>
</evidence>
<gene>
    <name evidence="2" type="ORF">FH972_004251</name>
</gene>
<reference evidence="2 3" key="1">
    <citation type="submission" date="2019-06" db="EMBL/GenBank/DDBJ databases">
        <title>A chromosomal-level reference genome of Carpinus fangiana (Coryloideae, Betulaceae).</title>
        <authorList>
            <person name="Yang X."/>
            <person name="Wang Z."/>
            <person name="Zhang L."/>
            <person name="Hao G."/>
            <person name="Liu J."/>
            <person name="Yang Y."/>
        </authorList>
    </citation>
    <scope>NUCLEOTIDE SEQUENCE [LARGE SCALE GENOMIC DNA]</scope>
    <source>
        <strain evidence="2">Cfa_2016G</strain>
        <tissue evidence="2">Leaf</tissue>
    </source>
</reference>
<keyword evidence="3" id="KW-1185">Reference proteome</keyword>
<evidence type="ECO:0000313" key="2">
    <source>
        <dbReference type="EMBL" id="KAE7999862.1"/>
    </source>
</evidence>
<dbReference type="EMBL" id="CM017321">
    <property type="protein sequence ID" value="KAE7999862.1"/>
    <property type="molecule type" value="Genomic_DNA"/>
</dbReference>